<name>F2JYA8_MARM1</name>
<dbReference type="AlphaFoldDB" id="F2JYA8"/>
<feature type="domain" description="PatG" evidence="1">
    <location>
        <begin position="79"/>
        <end position="192"/>
    </location>
</feature>
<dbReference type="RefSeq" id="WP_013661842.1">
    <property type="nucleotide sequence ID" value="NC_015276.1"/>
</dbReference>
<gene>
    <name evidence="3" type="ordered locus">Marme_2708</name>
</gene>
<evidence type="ECO:0000313" key="3">
    <source>
        <dbReference type="EMBL" id="ADZ91939.1"/>
    </source>
</evidence>
<organism evidence="3 4">
    <name type="scientific">Marinomonas mediterranea (strain ATCC 700492 / JCM 21426 / NBRC 103028 / MMB-1)</name>
    <dbReference type="NCBI Taxonomy" id="717774"/>
    <lineage>
        <taxon>Bacteria</taxon>
        <taxon>Pseudomonadati</taxon>
        <taxon>Pseudomonadota</taxon>
        <taxon>Gammaproteobacteria</taxon>
        <taxon>Oceanospirillales</taxon>
        <taxon>Oceanospirillaceae</taxon>
        <taxon>Marinomonas</taxon>
    </lineage>
</organism>
<dbReference type="Pfam" id="PF18065">
    <property type="entry name" value="PatG_C"/>
    <property type="match status" value="1"/>
</dbReference>
<dbReference type="InterPro" id="IPR040636">
    <property type="entry name" value="PatG_C"/>
</dbReference>
<accession>F2JYA8</accession>
<dbReference type="HOGENOM" id="CLU_849645_0_0_6"/>
<dbReference type="PATRIC" id="fig|717774.3.peg.2795"/>
<dbReference type="KEGG" id="mme:Marme_2708"/>
<proteinExistence type="predicted"/>
<evidence type="ECO:0000259" key="2">
    <source>
        <dbReference type="Pfam" id="PF18065"/>
    </source>
</evidence>
<keyword evidence="4" id="KW-1185">Reference proteome</keyword>
<reference evidence="3 4" key="1">
    <citation type="journal article" date="2012" name="Stand. Genomic Sci.">
        <title>Complete genome sequence of the melanogenic marine bacterium Marinomonas mediterranea type strain (MMB-1(T)).</title>
        <authorList>
            <person name="Lucas-Elio P."/>
            <person name="Goodwin L."/>
            <person name="Woyke T."/>
            <person name="Pitluck S."/>
            <person name="Nolan M."/>
            <person name="Kyrpides N.C."/>
            <person name="Detter J.C."/>
            <person name="Copeland A."/>
            <person name="Teshima H."/>
            <person name="Bruce D."/>
            <person name="Detter C."/>
            <person name="Tapia R."/>
            <person name="Han S."/>
            <person name="Land M.L."/>
            <person name="Ivanova N."/>
            <person name="Mikhailova N."/>
            <person name="Johnston A.W."/>
            <person name="Sanchez-Amat A."/>
        </authorList>
    </citation>
    <scope>NUCLEOTIDE SEQUENCE [LARGE SCALE GENOMIC DNA]</scope>
    <source>
        <strain evidence="4">ATCC 700492 / JCM 21426 / NBRC 103028 / MMB-1</strain>
    </source>
</reference>
<dbReference type="InterPro" id="IPR040483">
    <property type="entry name" value="PatG_dom"/>
</dbReference>
<feature type="domain" description="PatG C-terminal" evidence="2">
    <location>
        <begin position="216"/>
        <end position="333"/>
    </location>
</feature>
<dbReference type="EMBL" id="CP002583">
    <property type="protein sequence ID" value="ADZ91939.1"/>
    <property type="molecule type" value="Genomic_DNA"/>
</dbReference>
<evidence type="ECO:0000259" key="1">
    <source>
        <dbReference type="Pfam" id="PF18047"/>
    </source>
</evidence>
<dbReference type="Proteomes" id="UP000001062">
    <property type="component" value="Chromosome"/>
</dbReference>
<dbReference type="STRING" id="717774.Marme_2708"/>
<protein>
    <submittedName>
        <fullName evidence="3">Uncharacterized protein</fullName>
    </submittedName>
</protein>
<dbReference type="eggNOG" id="ENOG5030ZAQ">
    <property type="taxonomic scope" value="Bacteria"/>
</dbReference>
<dbReference type="Pfam" id="PF18047">
    <property type="entry name" value="PatG_D"/>
    <property type="match status" value="1"/>
</dbReference>
<sequence length="341" mass="37961">MTDTTNSENSAADVDVLESALQPDDVPNVALNAVPNNQTAPQSLMEISGEEVTPPLEQLDERADKDVVQRQSSAQETTFVYAVGELAPVFPNQGLQQTFDAAARVVGVSEHDYYAVFNYQDPTTKKRPYFYIAEQVRWVLSINKKNCYQVLPRSREELLNFIDALKPLSDSLQEVLSTVIGVVVDDSKSATSGLTNVICNHCFSQTLDDLHNQLKQQTGVATAAIQDVLKQLEFSPNQGRTDFNRAKNYLAFRYPAIYLTTHSMSNGNSSSSAISSFFLDKVTTNYSDLKSPHTVVDIVFLYKSKTTKQEKYYYCSVDVTTQFPFINSPLQAFMPLTPIAS</sequence>
<evidence type="ECO:0000313" key="4">
    <source>
        <dbReference type="Proteomes" id="UP000001062"/>
    </source>
</evidence>
<dbReference type="OrthoDB" id="4174481at2"/>